<gene>
    <name evidence="1" type="ordered locus">Mpet_0194</name>
</gene>
<keyword evidence="2" id="KW-1185">Reference proteome</keyword>
<dbReference type="EMBL" id="CP002117">
    <property type="protein sequence ID" value="ADN34972.1"/>
    <property type="molecule type" value="Genomic_DNA"/>
</dbReference>
<dbReference type="Gene3D" id="2.40.10.120">
    <property type="match status" value="1"/>
</dbReference>
<evidence type="ECO:0008006" key="3">
    <source>
        <dbReference type="Google" id="ProtNLM"/>
    </source>
</evidence>
<reference evidence="1 2" key="1">
    <citation type="journal article" date="2010" name="Stand. Genomic Sci.">
        <title>Complete genome sequence of Methanoplanus petrolearius type strain (SEBR 4847).</title>
        <authorList>
            <person name="Brambilla E."/>
            <person name="Djao O.D."/>
            <person name="Daligault H."/>
            <person name="Lapidus A."/>
            <person name="Lucas S."/>
            <person name="Hammon N."/>
            <person name="Nolan M."/>
            <person name="Tice H."/>
            <person name="Cheng J.F."/>
            <person name="Han C."/>
            <person name="Tapia R."/>
            <person name="Goodwin L."/>
            <person name="Pitluck S."/>
            <person name="Liolios K."/>
            <person name="Ivanova N."/>
            <person name="Mavromatis K."/>
            <person name="Mikhailova N."/>
            <person name="Pati A."/>
            <person name="Chen A."/>
            <person name="Palaniappan K."/>
            <person name="Land M."/>
            <person name="Hauser L."/>
            <person name="Chang Y.J."/>
            <person name="Jeffries C.D."/>
            <person name="Rohde M."/>
            <person name="Spring S."/>
            <person name="Sikorski J."/>
            <person name="Goker M."/>
            <person name="Woyke T."/>
            <person name="Bristow J."/>
            <person name="Eisen J.A."/>
            <person name="Markowitz V."/>
            <person name="Hugenholtz P."/>
            <person name="Kyrpides N.C."/>
            <person name="Klenk H.P."/>
        </authorList>
    </citation>
    <scope>NUCLEOTIDE SEQUENCE [LARGE SCALE GENOMIC DNA]</scope>
    <source>
        <strain evidence="2">DSM 11571 / OCM 486 / SEBR 4847</strain>
    </source>
</reference>
<sequence length="295" mass="33175">MFSQAIQKAMKFTWPVVCSFSTIGGKTESPIGACVLLNDEGWIITVAHLFIPRFKFQQDQKNVEACNLEVDKINSDSKLNENQKRKKISKINKDGKWVTNFSDVAFIDKNQYTVERVISNTQLDIAIAKLKDFKPQESVEYPVFKQPTEITPGRSVCKLGFPFNSINSELVKTDGREFFRFLNNPFPMALFPIDGIATRTLKGEKTKDGFDNLFIETSSPGLRGQSGGPIFDTNGVIWGIQSHTAHLPLGFSPKINRNGKEVEENQFINLGVGVHPVTISQFLERNGIKYQTADY</sequence>
<dbReference type="RefSeq" id="WP_013328151.1">
    <property type="nucleotide sequence ID" value="NC_014507.1"/>
</dbReference>
<evidence type="ECO:0000313" key="1">
    <source>
        <dbReference type="EMBL" id="ADN34972.1"/>
    </source>
</evidence>
<dbReference type="Pfam" id="PF13365">
    <property type="entry name" value="Trypsin_2"/>
    <property type="match status" value="1"/>
</dbReference>
<organism evidence="1 2">
    <name type="scientific">Methanolacinia petrolearia (strain DSM 11571 / OCM 486 / SEBR 4847)</name>
    <name type="common">Methanoplanus petrolearius</name>
    <dbReference type="NCBI Taxonomy" id="679926"/>
    <lineage>
        <taxon>Archaea</taxon>
        <taxon>Methanobacteriati</taxon>
        <taxon>Methanobacteriota</taxon>
        <taxon>Stenosarchaea group</taxon>
        <taxon>Methanomicrobia</taxon>
        <taxon>Methanomicrobiales</taxon>
        <taxon>Methanomicrobiaceae</taxon>
        <taxon>Methanolacinia</taxon>
    </lineage>
</organism>
<dbReference type="eggNOG" id="arCOG14746">
    <property type="taxonomic scope" value="Archaea"/>
</dbReference>
<name>E1REM5_METP4</name>
<protein>
    <recommendedName>
        <fullName evidence="3">Peptidase S1 and S6 chymotrypsin/Hap</fullName>
    </recommendedName>
</protein>
<dbReference type="HOGENOM" id="CLU_946306_0_0_2"/>
<dbReference type="AlphaFoldDB" id="E1REM5"/>
<dbReference type="SUPFAM" id="SSF50494">
    <property type="entry name" value="Trypsin-like serine proteases"/>
    <property type="match status" value="1"/>
</dbReference>
<proteinExistence type="predicted"/>
<dbReference type="InterPro" id="IPR009003">
    <property type="entry name" value="Peptidase_S1_PA"/>
</dbReference>
<evidence type="ECO:0000313" key="2">
    <source>
        <dbReference type="Proteomes" id="UP000006565"/>
    </source>
</evidence>
<accession>E1REM5</accession>
<dbReference type="Proteomes" id="UP000006565">
    <property type="component" value="Chromosome"/>
</dbReference>
<dbReference type="OrthoDB" id="52967at2157"/>
<dbReference type="KEGG" id="mpi:Mpet_0194"/>
<dbReference type="GeneID" id="9742636"/>